<protein>
    <submittedName>
        <fullName evidence="3">N-acetylmuramoyl-L-alanine amidase</fullName>
    </submittedName>
</protein>
<dbReference type="STRING" id="146817.SAMN04488502_1144"/>
<name>A0A1G9ZC01_9FIRM</name>
<evidence type="ECO:0000256" key="1">
    <source>
        <dbReference type="ARBA" id="ARBA00022801"/>
    </source>
</evidence>
<dbReference type="GO" id="GO:0030288">
    <property type="term" value="C:outer membrane-bounded periplasmic space"/>
    <property type="evidence" value="ECO:0007669"/>
    <property type="project" value="TreeGrafter"/>
</dbReference>
<dbReference type="OrthoDB" id="9772024at2"/>
<dbReference type="PANTHER" id="PTHR30404">
    <property type="entry name" value="N-ACETYLMURAMOYL-L-ALANINE AMIDASE"/>
    <property type="match status" value="1"/>
</dbReference>
<dbReference type="RefSeq" id="WP_092074873.1">
    <property type="nucleotide sequence ID" value="NZ_FNHB01000014.1"/>
</dbReference>
<gene>
    <name evidence="3" type="ORF">SAMN04488502_1144</name>
</gene>
<keyword evidence="1" id="KW-0378">Hydrolase</keyword>
<dbReference type="SMART" id="SM00646">
    <property type="entry name" value="Ami_3"/>
    <property type="match status" value="1"/>
</dbReference>
<organism evidence="3 4">
    <name type="scientific">Dendrosporobacter quercicolus</name>
    <dbReference type="NCBI Taxonomy" id="146817"/>
    <lineage>
        <taxon>Bacteria</taxon>
        <taxon>Bacillati</taxon>
        <taxon>Bacillota</taxon>
        <taxon>Negativicutes</taxon>
        <taxon>Selenomonadales</taxon>
        <taxon>Sporomusaceae</taxon>
        <taxon>Dendrosporobacter</taxon>
    </lineage>
</organism>
<feature type="domain" description="MurNAc-LAA" evidence="2">
    <location>
        <begin position="145"/>
        <end position="254"/>
    </location>
</feature>
<keyword evidence="4" id="KW-1185">Reference proteome</keyword>
<dbReference type="CDD" id="cd02696">
    <property type="entry name" value="MurNAc-LAA"/>
    <property type="match status" value="1"/>
</dbReference>
<evidence type="ECO:0000259" key="2">
    <source>
        <dbReference type="SMART" id="SM00646"/>
    </source>
</evidence>
<dbReference type="PANTHER" id="PTHR30404:SF0">
    <property type="entry name" value="N-ACETYLMURAMOYL-L-ALANINE AMIDASE AMIC"/>
    <property type="match status" value="1"/>
</dbReference>
<dbReference type="Proteomes" id="UP000214880">
    <property type="component" value="Unassembled WGS sequence"/>
</dbReference>
<sequence length="259" mass="28040">MRIVIDGQKIPANVRATKDLLLTLKTIAKTLDWKLWYDPGNEVVYISSSSNAQSTPDDLSLQIITEVESNRLQGKIICLDPGHGGSDPGAIGPNGTMEKENTLTIALLLSELLEINGATVVMARDADQNVAYPNSTPDDELVARVNIANEADADLLISIHNDAFTGITAAGTTTFHYGDEESAALAGYVQKCLVEELGTKDRGCRFASFYVIRYAKMPAILVEVAFISNPEEELLLASTDGRTKAAKSIFNGIVKYFKV</sequence>
<dbReference type="Pfam" id="PF01520">
    <property type="entry name" value="Amidase_3"/>
    <property type="match status" value="1"/>
</dbReference>
<dbReference type="GO" id="GO:0009253">
    <property type="term" value="P:peptidoglycan catabolic process"/>
    <property type="evidence" value="ECO:0007669"/>
    <property type="project" value="InterPro"/>
</dbReference>
<evidence type="ECO:0000313" key="4">
    <source>
        <dbReference type="Proteomes" id="UP000214880"/>
    </source>
</evidence>
<reference evidence="3 4" key="1">
    <citation type="submission" date="2016-10" db="EMBL/GenBank/DDBJ databases">
        <authorList>
            <person name="de Groot N.N."/>
        </authorList>
    </citation>
    <scope>NUCLEOTIDE SEQUENCE [LARGE SCALE GENOMIC DNA]</scope>
    <source>
        <strain evidence="3 4">DSM 1736</strain>
    </source>
</reference>
<dbReference type="AlphaFoldDB" id="A0A1G9ZC01"/>
<proteinExistence type="predicted"/>
<evidence type="ECO:0000313" key="3">
    <source>
        <dbReference type="EMBL" id="SDN18794.1"/>
    </source>
</evidence>
<dbReference type="Gene3D" id="3.40.630.40">
    <property type="entry name" value="Zn-dependent exopeptidases"/>
    <property type="match status" value="1"/>
</dbReference>
<dbReference type="InterPro" id="IPR050695">
    <property type="entry name" value="N-acetylmuramoyl_amidase_3"/>
</dbReference>
<accession>A0A1G9ZC01</accession>
<dbReference type="SUPFAM" id="SSF53187">
    <property type="entry name" value="Zn-dependent exopeptidases"/>
    <property type="match status" value="1"/>
</dbReference>
<dbReference type="GO" id="GO:0008745">
    <property type="term" value="F:N-acetylmuramoyl-L-alanine amidase activity"/>
    <property type="evidence" value="ECO:0007669"/>
    <property type="project" value="InterPro"/>
</dbReference>
<dbReference type="InterPro" id="IPR002508">
    <property type="entry name" value="MurNAc-LAA_cat"/>
</dbReference>
<dbReference type="EMBL" id="FNHB01000014">
    <property type="protein sequence ID" value="SDN18794.1"/>
    <property type="molecule type" value="Genomic_DNA"/>
</dbReference>